<protein>
    <recommendedName>
        <fullName evidence="3">UvrD-like helicase C-terminal domain-containing protein</fullName>
    </recommendedName>
</protein>
<organism evidence="2">
    <name type="scientific">Streptomyces sp. gb1(2016)</name>
    <dbReference type="NCBI Taxonomy" id="1828321"/>
    <lineage>
        <taxon>Bacteria</taxon>
        <taxon>Bacillati</taxon>
        <taxon>Actinomycetota</taxon>
        <taxon>Actinomycetes</taxon>
        <taxon>Kitasatosporales</taxon>
        <taxon>Streptomycetaceae</taxon>
        <taxon>Streptomyces</taxon>
    </lineage>
</organism>
<proteinExistence type="predicted"/>
<feature type="compositionally biased region" description="Basic and acidic residues" evidence="1">
    <location>
        <begin position="27"/>
        <end position="39"/>
    </location>
</feature>
<accession>A0A652L8Y1</accession>
<dbReference type="AlphaFoldDB" id="A0A652L8Y1"/>
<name>A0A652L8Y1_9ACTN</name>
<dbReference type="Gene3D" id="2.30.30.940">
    <property type="match status" value="1"/>
</dbReference>
<evidence type="ECO:0000256" key="1">
    <source>
        <dbReference type="SAM" id="MobiDB-lite"/>
    </source>
</evidence>
<dbReference type="SUPFAM" id="SSF52540">
    <property type="entry name" value="P-loop containing nucleoside triphosphate hydrolases"/>
    <property type="match status" value="1"/>
</dbReference>
<sequence length="277" mass="31074">MPHRRPHRCTPTPHARRHQRHRRRAEPRRPRAPEGERRSRGSRARVGAAGRRRADAVRRRSGPPPGEWLPGGKRSRGESEDVLNGLRGIVRAVDEDRRVLVEWREKNADGHRDVAGWVDPQGGLSLGYAITGHKSQGLTVEEALIYGPGAQANALYTMMSRDKKESHLFLPLAVYETDADRERGGEAVSERDQLDRAVAGLIREIENGTEERMILTELPQDALPAPLRDMVDDMPRPHTPGITQPEQGGRSCTGRQSRTGRCQYLGCSARCFCRGRR</sequence>
<reference evidence="2" key="1">
    <citation type="submission" date="2018-10" db="EMBL/GenBank/DDBJ databases">
        <authorList>
            <person name="Hariharan J."/>
            <person name="Choudoir M.J."/>
            <person name="Diebold P."/>
            <person name="Panke-Buisse K."/>
            <person name="Campbell A.N."/>
            <person name="Buckley D.H."/>
        </authorList>
    </citation>
    <scope>NUCLEOTIDE SEQUENCE</scope>
    <source>
        <strain evidence="2">Gb1</strain>
    </source>
</reference>
<feature type="region of interest" description="Disordered" evidence="1">
    <location>
        <begin position="1"/>
        <end position="80"/>
    </location>
</feature>
<evidence type="ECO:0000313" key="2">
    <source>
        <dbReference type="EMBL" id="TXS32390.1"/>
    </source>
</evidence>
<comment type="caution">
    <text evidence="2">The sequence shown here is derived from an EMBL/GenBank/DDBJ whole genome shotgun (WGS) entry which is preliminary data.</text>
</comment>
<evidence type="ECO:0008006" key="3">
    <source>
        <dbReference type="Google" id="ProtNLM"/>
    </source>
</evidence>
<dbReference type="CDD" id="cd18809">
    <property type="entry name" value="SF1_C_RecD"/>
    <property type="match status" value="1"/>
</dbReference>
<feature type="region of interest" description="Disordered" evidence="1">
    <location>
        <begin position="236"/>
        <end position="256"/>
    </location>
</feature>
<gene>
    <name evidence="2" type="ORF">EAO74_06945</name>
</gene>
<dbReference type="EMBL" id="RDBM01000023">
    <property type="protein sequence ID" value="TXS32390.1"/>
    <property type="molecule type" value="Genomic_DNA"/>
</dbReference>
<dbReference type="InterPro" id="IPR027417">
    <property type="entry name" value="P-loop_NTPase"/>
</dbReference>
<dbReference type="Gene3D" id="3.40.50.300">
    <property type="entry name" value="P-loop containing nucleotide triphosphate hydrolases"/>
    <property type="match status" value="1"/>
</dbReference>
<feature type="compositionally biased region" description="Basic residues" evidence="1">
    <location>
        <begin position="1"/>
        <end position="26"/>
    </location>
</feature>